<dbReference type="SUPFAM" id="SSF144232">
    <property type="entry name" value="HIT/MYND zinc finger-like"/>
    <property type="match status" value="1"/>
</dbReference>
<evidence type="ECO:0000256" key="5">
    <source>
        <dbReference type="ARBA" id="ARBA00049654"/>
    </source>
</evidence>
<evidence type="ECO:0000259" key="7">
    <source>
        <dbReference type="PROSITE" id="PS51083"/>
    </source>
</evidence>
<dbReference type="InterPro" id="IPR057721">
    <property type="entry name" value="BCD1_alpha/beta"/>
</dbReference>
<dbReference type="GO" id="GO:0000463">
    <property type="term" value="P:maturation of LSU-rRNA from tricistronic rRNA transcript (SSU-rRNA, 5.8S rRNA, LSU-rRNA)"/>
    <property type="evidence" value="ECO:0007669"/>
    <property type="project" value="TreeGrafter"/>
</dbReference>
<sequence>MEVSLTCQVCANNPHKYTCPRCLTHTCSLACCLEHKEKMSCSGVRDPVVYYRRNEYGTFAFQQDYHLLEEVDRRNAFRETQLLSLAQRNRVRMRGRLEIIRVAKLLGIDLRLSSALLTRAAVNRTRVVKEPGGQKSIVWSVEFNLLPATNIYEPGTNLGQLKPLRLVLHDCPPRTRIGSLWHDRLLKLDTEKQDSLVTHAPQGSPPFGLVISWLSAKIKVKNLAGPAQNQPAPDKYYFYVQTEHIQTHVTNAESGRNTPFRQYIPVEVFSTNRLSHILVTPHLIVHEMPAIWVSRVPLI</sequence>
<dbReference type="PANTHER" id="PTHR13483:SF11">
    <property type="entry name" value="ZINC FINGER HIT DOMAIN-CONTAINING PROTEIN 3"/>
    <property type="match status" value="1"/>
</dbReference>
<evidence type="ECO:0000256" key="4">
    <source>
        <dbReference type="ARBA" id="ARBA00049598"/>
    </source>
</evidence>
<dbReference type="Pfam" id="PF04438">
    <property type="entry name" value="zf-HIT"/>
    <property type="match status" value="1"/>
</dbReference>
<keyword evidence="3" id="KW-0862">Zinc</keyword>
<gene>
    <name evidence="8" type="ORF">FBUS_08815</name>
</gene>
<dbReference type="GO" id="GO:0008270">
    <property type="term" value="F:zinc ion binding"/>
    <property type="evidence" value="ECO:0007669"/>
    <property type="project" value="UniProtKB-UniRule"/>
</dbReference>
<evidence type="ECO:0000313" key="9">
    <source>
        <dbReference type="Proteomes" id="UP000728185"/>
    </source>
</evidence>
<evidence type="ECO:0000256" key="2">
    <source>
        <dbReference type="ARBA" id="ARBA00022771"/>
    </source>
</evidence>
<dbReference type="GO" id="GO:0070761">
    <property type="term" value="C:pre-snoRNP complex"/>
    <property type="evidence" value="ECO:0007669"/>
    <property type="project" value="TreeGrafter"/>
</dbReference>
<evidence type="ECO:0000256" key="6">
    <source>
        <dbReference type="PROSITE-ProRule" id="PRU00453"/>
    </source>
</evidence>
<keyword evidence="1" id="KW-0479">Metal-binding</keyword>
<accession>A0A8E0VNL2</accession>
<name>A0A8E0VNL2_9TREM</name>
<dbReference type="PANTHER" id="PTHR13483">
    <property type="entry name" value="BOX C_D SNORNA PROTEIN 1-RELATED"/>
    <property type="match status" value="1"/>
</dbReference>
<dbReference type="InterPro" id="IPR051639">
    <property type="entry name" value="BCD1"/>
</dbReference>
<dbReference type="EMBL" id="LUCM01001500">
    <property type="protein sequence ID" value="KAA0198789.1"/>
    <property type="molecule type" value="Genomic_DNA"/>
</dbReference>
<dbReference type="GO" id="GO:0048254">
    <property type="term" value="P:snoRNA localization"/>
    <property type="evidence" value="ECO:0007669"/>
    <property type="project" value="TreeGrafter"/>
</dbReference>
<dbReference type="AlphaFoldDB" id="A0A8E0VNL2"/>
<proteinExistence type="inferred from homology"/>
<comment type="caution">
    <text evidence="8">The sequence shown here is derived from an EMBL/GenBank/DDBJ whole genome shotgun (WGS) entry which is preliminary data.</text>
</comment>
<dbReference type="OrthoDB" id="272357at2759"/>
<dbReference type="CDD" id="cd23023">
    <property type="entry name" value="zf-HIT_BCD1"/>
    <property type="match status" value="1"/>
</dbReference>
<dbReference type="InterPro" id="IPR007529">
    <property type="entry name" value="Znf_HIT"/>
</dbReference>
<evidence type="ECO:0000313" key="8">
    <source>
        <dbReference type="EMBL" id="KAA0198789.1"/>
    </source>
</evidence>
<organism evidence="8 9">
    <name type="scientific">Fasciolopsis buskii</name>
    <dbReference type="NCBI Taxonomy" id="27845"/>
    <lineage>
        <taxon>Eukaryota</taxon>
        <taxon>Metazoa</taxon>
        <taxon>Spiralia</taxon>
        <taxon>Lophotrochozoa</taxon>
        <taxon>Platyhelminthes</taxon>
        <taxon>Trematoda</taxon>
        <taxon>Digenea</taxon>
        <taxon>Plagiorchiida</taxon>
        <taxon>Echinostomata</taxon>
        <taxon>Echinostomatoidea</taxon>
        <taxon>Fasciolidae</taxon>
        <taxon>Fasciolopsis</taxon>
    </lineage>
</organism>
<keyword evidence="2 6" id="KW-0863">Zinc-finger</keyword>
<dbReference type="GO" id="GO:0000492">
    <property type="term" value="P:box C/D snoRNP assembly"/>
    <property type="evidence" value="ECO:0007669"/>
    <property type="project" value="TreeGrafter"/>
</dbReference>
<dbReference type="PROSITE" id="PS51083">
    <property type="entry name" value="ZF_HIT"/>
    <property type="match status" value="1"/>
</dbReference>
<evidence type="ECO:0000256" key="1">
    <source>
        <dbReference type="ARBA" id="ARBA00022723"/>
    </source>
</evidence>
<dbReference type="Proteomes" id="UP000728185">
    <property type="component" value="Unassembled WGS sequence"/>
</dbReference>
<comment type="similarity">
    <text evidence="5">Belongs to the BCD1 family.</text>
</comment>
<evidence type="ECO:0000256" key="3">
    <source>
        <dbReference type="ARBA" id="ARBA00022833"/>
    </source>
</evidence>
<feature type="domain" description="HIT-type" evidence="7">
    <location>
        <begin position="7"/>
        <end position="41"/>
    </location>
</feature>
<keyword evidence="9" id="KW-1185">Reference proteome</keyword>
<dbReference type="GO" id="GO:0005634">
    <property type="term" value="C:nucleus"/>
    <property type="evidence" value="ECO:0007669"/>
    <property type="project" value="TreeGrafter"/>
</dbReference>
<dbReference type="Gene3D" id="3.30.60.190">
    <property type="match status" value="1"/>
</dbReference>
<dbReference type="Pfam" id="PF25790">
    <property type="entry name" value="BCD1"/>
    <property type="match status" value="1"/>
</dbReference>
<reference evidence="8" key="1">
    <citation type="submission" date="2019-05" db="EMBL/GenBank/DDBJ databases">
        <title>Annotation for the trematode Fasciolopsis buski.</title>
        <authorList>
            <person name="Choi Y.-J."/>
        </authorList>
    </citation>
    <scope>NUCLEOTIDE SEQUENCE</scope>
    <source>
        <strain evidence="8">HT</strain>
        <tissue evidence="8">Whole worm</tissue>
    </source>
</reference>
<protein>
    <submittedName>
        <fullName evidence="8">Box C/D snoRNA protein 1</fullName>
    </submittedName>
</protein>
<comment type="function">
    <text evidence="4">Required for box C/D snoRNAs accumulation involved in snoRNA processing, snoRNA transport to the nucleolus and ribosome biogenesis.</text>
</comment>